<dbReference type="NCBIfam" id="TIGR04131">
    <property type="entry name" value="Bac_Flav_CTERM"/>
    <property type="match status" value="1"/>
</dbReference>
<keyword evidence="7" id="KW-1185">Reference proteome</keyword>
<dbReference type="InterPro" id="IPR036116">
    <property type="entry name" value="FN3_sf"/>
</dbReference>
<evidence type="ECO:0000256" key="3">
    <source>
        <dbReference type="SAM" id="SignalP"/>
    </source>
</evidence>
<dbReference type="SUPFAM" id="SSF49854">
    <property type="entry name" value="Spermadhesin, CUB domain"/>
    <property type="match status" value="2"/>
</dbReference>
<dbReference type="Gene3D" id="2.60.40.10">
    <property type="entry name" value="Immunoglobulins"/>
    <property type="match status" value="3"/>
</dbReference>
<dbReference type="Proteomes" id="UP001597534">
    <property type="component" value="Unassembled WGS sequence"/>
</dbReference>
<keyword evidence="3" id="KW-0732">Signal</keyword>
<dbReference type="PROSITE" id="PS50853">
    <property type="entry name" value="FN3"/>
    <property type="match status" value="3"/>
</dbReference>
<keyword evidence="2" id="KW-1015">Disulfide bond</keyword>
<dbReference type="PROSITE" id="PS51841">
    <property type="entry name" value="LTD"/>
    <property type="match status" value="1"/>
</dbReference>
<dbReference type="Pfam" id="PF13585">
    <property type="entry name" value="CHU_C"/>
    <property type="match status" value="1"/>
</dbReference>
<proteinExistence type="predicted"/>
<feature type="domain" description="Fibronectin type-III" evidence="4">
    <location>
        <begin position="398"/>
        <end position="494"/>
    </location>
</feature>
<name>A0ABW5YLT4_9FLAO</name>
<dbReference type="InterPro" id="IPR036415">
    <property type="entry name" value="Lamin_tail_dom_sf"/>
</dbReference>
<feature type="domain" description="Fibronectin type-III" evidence="4">
    <location>
        <begin position="606"/>
        <end position="700"/>
    </location>
</feature>
<dbReference type="SUPFAM" id="SSF49265">
    <property type="entry name" value="Fibronectin type III"/>
    <property type="match status" value="2"/>
</dbReference>
<evidence type="ECO:0000259" key="5">
    <source>
        <dbReference type="PROSITE" id="PS51841"/>
    </source>
</evidence>
<dbReference type="PANTHER" id="PTHR24251:SF30">
    <property type="entry name" value="MEMBRANE FRIZZLED-RELATED PROTEIN"/>
    <property type="match status" value="1"/>
</dbReference>
<dbReference type="InterPro" id="IPR035914">
    <property type="entry name" value="Sperma_CUB_dom_sf"/>
</dbReference>
<dbReference type="InterPro" id="IPR013783">
    <property type="entry name" value="Ig-like_fold"/>
</dbReference>
<feature type="signal peptide" evidence="3">
    <location>
        <begin position="1"/>
        <end position="20"/>
    </location>
</feature>
<keyword evidence="1" id="KW-0677">Repeat</keyword>
<sequence>MKKLLLVFLSLFAFASYGQALFEDFEGTATPDLATGDWALDSGTWKFFDNGVGSNNTVQITTFGSLVCQDTRAAYLNRETVAAGQFSIDWLVTPQVTIPANGQIRFYGRSTQSGEQGSVYKVYISTTSQTDVTSFTLLATYNELDFPNGPCQQEFILLDAYPAGTQAYFAFVHENNNGDRWVLDNVKVDQQCFPPTNLQAAPAATSATLTWSYAGPATQFEIEYGPIGFTPGTGTFISPVSSPYPLNPPLLPLTSYTYYVRALCDVDNPSPWSDPRTFTTTELPPGCGGNFSDSGGASGNYGNNQNIVTVLCPDTTGDVVTVSFSSFNTQAGDILYVYNGDNTGATLLGSYSGANTPPSFTSSAANGCLTFHFVSNATGVAAGWTSNISCGPPPACPMPIAVTVTGANSSSATVSWIDPTGGTGPYDIYWVPTGSPAPTASSVPNASSVPGYSYLIPGLNSNSPYTVYVRTTCDATNGVISDWTFPTNFTTTPNYCAGDHFYDTGGATGNYGNNENIFWTICPETTGDVVTAIFNSFATATGDILTVYNGNNTSAPVLGTYQGTNLPPVFTSSTGCLTFQFTSTASANQAGWDASIFCTPPPTCALPTALSVVSISDDSVEVTWTDNNTTPPAGGWLVVVQPVGTGYPGAGAVTIPATSNPFTINNLNPNTQYEFWVRADCGNGDNSFWNGPINFTTLFAGCGSSEPAGNDAPNATPVCTVDGYCGNTSGSYTVNTWPELSTAFCGSIENNSFLTFQASCTTVTLDVLVGNCTNGSGVQFFLFSANTIGSGPVSSIACYSPMNPGTNALTFNGLAPGQTYILMIDGFAGAICDYSVTVTSPGCTSTGVQVTASNPVDPTEDFTEDDEAGATTICLGESLNLTASGSNGVYTWTASDPNSIAVTANDVVLFTPGAPGVYTVTASTNDPASICNTSDTYTITVLDVIQPTFVNPSPICVGAANIPLATTDTNGVTGTWELVTDATTTPVTTVPATQIDATVAGTYTYVFNPDPVTFACSPQFTMVVDILGTCDFNVLGTAVNIETCETAVNGDYFNVTGGTIAPPANVYTNNDFGTYVQNSGNLVLNGGQLVSFENTASTVCSANMYYRVYAAGSTPGAFTTLPLTFVEACSGGTFTNGNSCNAGDQIWADITSTNLDLTTFTPGDYVIEVYYDLVGDDGSGTACGTTILVNNNNNNFIATFAIQGTPSFTWQDEQCGSSNAVITVSGFNPGDVYSVTFDDNDVPTGPMNIQANFNGDININGLDAGVYDNFVFTINGCDILAPAPITIVDFSPSVTGITSNSPICFEEDAVFTIQASAGFDIDYTINGSTVVETVTVDASGIATITITAPAVGTVDLALLNIYNSVCNITVTDTHSVIVNPLPTATILAASPFACIGSDAVFTINGTPGASVTYTQNGTPGAAPIVLDAAGTATLTVPTTVNMQIILGDVTDATTGCTDAVFSQIANVAIVDIPLPETTNTDPTCATPQGSIEVTSPLIAQLNYPGDLFISEVTDSQPGSLTYVEIYNGTGSSVDLSNYKVKVYVNGGATALCDLPLTGTLAHDDVVVVKIGSSANEGGVVPDLEFTACSGVNNNDKIALATSADVEIDVWGTPDGTPFTPPFGPYGIGYNYQRVTIGTTLPSINWEPADWVAVDWGNPTSAEDYSSVGVYTLFVASYEYILNDGTADTVQTNPIFSGLAAGNYTLVAHDTITNCYSQPLSITLSNSNTVDPVTAFTYVTPVCNDNANLLPDTSAPNFAVGGEFTSTTGLVIDIATGEIDVVNSTPGTYTVTYTVLPDVANCINGASSTFVVVITASTPATFNAIALCEGDTNSALPVTSIEGFTGTWDVSSIDTSVAGTYTYTFTPDQGQCASVGTLEVTIIAKDIVTFDGVEICVGAEVEFPIESVEGHQLTGTWSPSTIDTSLNGSTTYTFTPDDICYATSTFIVTTKGCQIQKGISPNYDGLNDNFDLSAFNVSKLEIFNRYGRIVYSKNNYVNEWNGKADNGKELPDATYYYVIHFNDMPSKTGWIYINREH</sequence>
<evidence type="ECO:0000313" key="7">
    <source>
        <dbReference type="Proteomes" id="UP001597534"/>
    </source>
</evidence>
<dbReference type="NCBIfam" id="NF038128">
    <property type="entry name" value="choice_anch_J"/>
    <property type="match status" value="1"/>
</dbReference>
<dbReference type="InterPro" id="IPR026341">
    <property type="entry name" value="T9SS_type_B"/>
</dbReference>
<dbReference type="CDD" id="cd00041">
    <property type="entry name" value="CUB"/>
    <property type="match status" value="2"/>
</dbReference>
<dbReference type="InterPro" id="IPR001322">
    <property type="entry name" value="Lamin_tail_dom"/>
</dbReference>
<organism evidence="6 7">
    <name type="scientific">Flavobacterium chuncheonense</name>
    <dbReference type="NCBI Taxonomy" id="2026653"/>
    <lineage>
        <taxon>Bacteria</taxon>
        <taxon>Pseudomonadati</taxon>
        <taxon>Bacteroidota</taxon>
        <taxon>Flavobacteriia</taxon>
        <taxon>Flavobacteriales</taxon>
        <taxon>Flavobacteriaceae</taxon>
        <taxon>Flavobacterium</taxon>
    </lineage>
</organism>
<evidence type="ECO:0000313" key="6">
    <source>
        <dbReference type="EMBL" id="MFD2892023.1"/>
    </source>
</evidence>
<dbReference type="EMBL" id="JBHUPC010000013">
    <property type="protein sequence ID" value="MFD2892023.1"/>
    <property type="molecule type" value="Genomic_DNA"/>
</dbReference>
<dbReference type="Gene3D" id="2.60.120.290">
    <property type="entry name" value="Spermadhesin, CUB domain"/>
    <property type="match status" value="2"/>
</dbReference>
<dbReference type="SMART" id="SM00060">
    <property type="entry name" value="FN3"/>
    <property type="match status" value="3"/>
</dbReference>
<accession>A0ABW5YLT4</accession>
<feature type="domain" description="LTD" evidence="5">
    <location>
        <begin position="1495"/>
        <end position="1657"/>
    </location>
</feature>
<dbReference type="SMART" id="SM00042">
    <property type="entry name" value="CUB"/>
    <property type="match status" value="2"/>
</dbReference>
<evidence type="ECO:0000256" key="2">
    <source>
        <dbReference type="ARBA" id="ARBA00023157"/>
    </source>
</evidence>
<evidence type="ECO:0000259" key="4">
    <source>
        <dbReference type="PROSITE" id="PS50853"/>
    </source>
</evidence>
<dbReference type="InterPro" id="IPR000859">
    <property type="entry name" value="CUB_dom"/>
</dbReference>
<evidence type="ECO:0000256" key="1">
    <source>
        <dbReference type="ARBA" id="ARBA00022737"/>
    </source>
</evidence>
<feature type="domain" description="Fibronectin type-III" evidence="4">
    <location>
        <begin position="194"/>
        <end position="283"/>
    </location>
</feature>
<comment type="caution">
    <text evidence="6">The sequence shown here is derived from an EMBL/GenBank/DDBJ whole genome shotgun (WGS) entry which is preliminary data.</text>
</comment>
<feature type="chain" id="PRO_5046048050" evidence="3">
    <location>
        <begin position="21"/>
        <end position="2036"/>
    </location>
</feature>
<dbReference type="Gene3D" id="2.60.120.200">
    <property type="match status" value="1"/>
</dbReference>
<dbReference type="Pfam" id="PF00431">
    <property type="entry name" value="CUB"/>
    <property type="match status" value="1"/>
</dbReference>
<dbReference type="RefSeq" id="WP_379811643.1">
    <property type="nucleotide sequence ID" value="NZ_JBHUPC010000013.1"/>
</dbReference>
<protein>
    <submittedName>
        <fullName evidence="6">Fibronectin type III domain-containing protein</fullName>
    </submittedName>
</protein>
<reference evidence="7" key="1">
    <citation type="journal article" date="2019" name="Int. J. Syst. Evol. Microbiol.">
        <title>The Global Catalogue of Microorganisms (GCM) 10K type strain sequencing project: providing services to taxonomists for standard genome sequencing and annotation.</title>
        <authorList>
            <consortium name="The Broad Institute Genomics Platform"/>
            <consortium name="The Broad Institute Genome Sequencing Center for Infectious Disease"/>
            <person name="Wu L."/>
            <person name="Ma J."/>
        </authorList>
    </citation>
    <scope>NUCLEOTIDE SEQUENCE [LARGE SCALE GENOMIC DNA]</scope>
    <source>
        <strain evidence="7">KCTC 22671</strain>
    </source>
</reference>
<dbReference type="PANTHER" id="PTHR24251">
    <property type="entry name" value="OVOCHYMASE-RELATED"/>
    <property type="match status" value="1"/>
</dbReference>
<dbReference type="Pfam" id="PF00932">
    <property type="entry name" value="LTD"/>
    <property type="match status" value="1"/>
</dbReference>
<dbReference type="Pfam" id="PF00041">
    <property type="entry name" value="fn3"/>
    <property type="match status" value="2"/>
</dbReference>
<gene>
    <name evidence="6" type="ORF">ACFS5J_08375</name>
</gene>
<dbReference type="InterPro" id="IPR003961">
    <property type="entry name" value="FN3_dom"/>
</dbReference>
<dbReference type="SUPFAM" id="SSF74853">
    <property type="entry name" value="Lamin A/C globular tail domain"/>
    <property type="match status" value="1"/>
</dbReference>
<dbReference type="CDD" id="cd00063">
    <property type="entry name" value="FN3"/>
    <property type="match status" value="3"/>
</dbReference>